<evidence type="ECO:0000259" key="1">
    <source>
        <dbReference type="PROSITE" id="PS50983"/>
    </source>
</evidence>
<dbReference type="SUPFAM" id="SSF53807">
    <property type="entry name" value="Helical backbone' metal receptor"/>
    <property type="match status" value="1"/>
</dbReference>
<sequence>MKKIPALLAIAFVMFAGVSCKKESKTSIEETTVTDTVTRKKTQKIVSLNGAVTEVIAALGHEKEIVAVDVTSTYPETLKATAKDLGHVRSISIESIMALQPTLILATEKDMSPELLQKIKSSGVEAHVLKQDFTVDGTKKLVADVAGILKHEDYKAIGEKIDSDLKKVGALPKSPKVLFIYARGAGTLMVAGKNTPVEKVITLAGGQNAITEFEDFKPLTPEALIKGNPDVILMFDSGLGSLGGPQGVLKIPGVDKTNAGKNKKIIAMDGGLLSGFGPRVGEAAVQLNTLLKENAK</sequence>
<protein>
    <submittedName>
        <fullName evidence="2">Hemin ABC transporter substrate-binding protein</fullName>
    </submittedName>
</protein>
<dbReference type="PROSITE" id="PS50983">
    <property type="entry name" value="FE_B12_PBP"/>
    <property type="match status" value="1"/>
</dbReference>
<dbReference type="PANTHER" id="PTHR30535">
    <property type="entry name" value="VITAMIN B12-BINDING PROTEIN"/>
    <property type="match status" value="1"/>
</dbReference>
<dbReference type="InterPro" id="IPR002491">
    <property type="entry name" value="ABC_transptr_periplasmic_BD"/>
</dbReference>
<keyword evidence="3" id="KW-1185">Reference proteome</keyword>
<feature type="domain" description="Fe/B12 periplasmic-binding" evidence="1">
    <location>
        <begin position="44"/>
        <end position="296"/>
    </location>
</feature>
<proteinExistence type="predicted"/>
<reference evidence="2 3" key="1">
    <citation type="submission" date="2017-07" db="EMBL/GenBank/DDBJ databases">
        <title>Flavobacterium cyanobacteriorum sp. nov., isolated from cyanobacterial aggregates in a eutrophic lake.</title>
        <authorList>
            <person name="Cai H."/>
        </authorList>
    </citation>
    <scope>NUCLEOTIDE SEQUENCE [LARGE SCALE GENOMIC DNA]</scope>
    <source>
        <strain evidence="2 3">TH021</strain>
    </source>
</reference>
<dbReference type="OrthoDB" id="9797736at2"/>
<dbReference type="Proteomes" id="UP000216605">
    <property type="component" value="Unassembled WGS sequence"/>
</dbReference>
<evidence type="ECO:0000313" key="2">
    <source>
        <dbReference type="EMBL" id="OYQ34435.1"/>
    </source>
</evidence>
<dbReference type="AlphaFoldDB" id="A0A255Z0J2"/>
<organism evidence="2 3">
    <name type="scientific">Flavobacterium cyanobacteriorum</name>
    <dbReference type="NCBI Taxonomy" id="2022802"/>
    <lineage>
        <taxon>Bacteria</taxon>
        <taxon>Pseudomonadati</taxon>
        <taxon>Bacteroidota</taxon>
        <taxon>Flavobacteriia</taxon>
        <taxon>Flavobacteriales</taxon>
        <taxon>Flavobacteriaceae</taxon>
        <taxon>Flavobacterium</taxon>
    </lineage>
</organism>
<dbReference type="Gene3D" id="3.40.50.1980">
    <property type="entry name" value="Nitrogenase molybdenum iron protein domain"/>
    <property type="match status" value="2"/>
</dbReference>
<dbReference type="EMBL" id="NOXV01000293">
    <property type="protein sequence ID" value="OYQ34435.1"/>
    <property type="molecule type" value="Genomic_DNA"/>
</dbReference>
<dbReference type="RefSeq" id="WP_094415829.1">
    <property type="nucleotide sequence ID" value="NZ_NOXV01000293.1"/>
</dbReference>
<name>A0A255Z0J2_9FLAO</name>
<evidence type="ECO:0000313" key="3">
    <source>
        <dbReference type="Proteomes" id="UP000216605"/>
    </source>
</evidence>
<dbReference type="PROSITE" id="PS51257">
    <property type="entry name" value="PROKAR_LIPOPROTEIN"/>
    <property type="match status" value="1"/>
</dbReference>
<gene>
    <name evidence="2" type="ORF">CHU92_11830</name>
</gene>
<accession>A0A255Z0J2</accession>
<dbReference type="InterPro" id="IPR050902">
    <property type="entry name" value="ABC_Transporter_SBP"/>
</dbReference>
<dbReference type="PANTHER" id="PTHR30535:SF4">
    <property type="entry name" value="HEMIN-BINDING PERIPLASMIC PROTEIN HMUT"/>
    <property type="match status" value="1"/>
</dbReference>
<dbReference type="Pfam" id="PF01497">
    <property type="entry name" value="Peripla_BP_2"/>
    <property type="match status" value="1"/>
</dbReference>
<comment type="caution">
    <text evidence="2">The sequence shown here is derived from an EMBL/GenBank/DDBJ whole genome shotgun (WGS) entry which is preliminary data.</text>
</comment>